<comment type="similarity">
    <text evidence="1">Belongs to the D-isomer specific 2-hydroxyacid dehydrogenase family.</text>
</comment>
<evidence type="ECO:0000256" key="2">
    <source>
        <dbReference type="ARBA" id="ARBA00023002"/>
    </source>
</evidence>
<protein>
    <recommendedName>
        <fullName evidence="4">D-isomer specific 2-hydroxyacid dehydrogenase NAD-binding domain-containing protein</fullName>
    </recommendedName>
</protein>
<feature type="domain" description="D-isomer specific 2-hydroxyacid dehydrogenase NAD-binding" evidence="4">
    <location>
        <begin position="31"/>
        <end position="111"/>
    </location>
</feature>
<comment type="caution">
    <text evidence="5">The sequence shown here is derived from an EMBL/GenBank/DDBJ whole genome shotgun (WGS) entry which is preliminary data.</text>
</comment>
<name>A0A5C4M1L9_9PSEU</name>
<keyword evidence="3" id="KW-0520">NAD</keyword>
<accession>A0A5C4M1L9</accession>
<evidence type="ECO:0000313" key="5">
    <source>
        <dbReference type="EMBL" id="TNC26562.1"/>
    </source>
</evidence>
<dbReference type="Proteomes" id="UP000305546">
    <property type="component" value="Unassembled WGS sequence"/>
</dbReference>
<dbReference type="EMBL" id="VDFW01000008">
    <property type="protein sequence ID" value="TNC26562.1"/>
    <property type="molecule type" value="Genomic_DNA"/>
</dbReference>
<dbReference type="Gene3D" id="3.40.50.720">
    <property type="entry name" value="NAD(P)-binding Rossmann-like Domain"/>
    <property type="match status" value="1"/>
</dbReference>
<dbReference type="RefSeq" id="WP_139096851.1">
    <property type="nucleotide sequence ID" value="NZ_VDFW01000008.1"/>
</dbReference>
<dbReference type="PROSITE" id="PS00671">
    <property type="entry name" value="D_2_HYDROXYACID_DH_3"/>
    <property type="match status" value="1"/>
</dbReference>
<proteinExistence type="inferred from homology"/>
<dbReference type="InterPro" id="IPR029753">
    <property type="entry name" value="D-isomer_DH_CS"/>
</dbReference>
<dbReference type="InterPro" id="IPR036291">
    <property type="entry name" value="NAD(P)-bd_dom_sf"/>
</dbReference>
<dbReference type="OrthoDB" id="9793626at2"/>
<keyword evidence="6" id="KW-1185">Reference proteome</keyword>
<evidence type="ECO:0000256" key="1">
    <source>
        <dbReference type="ARBA" id="ARBA00005854"/>
    </source>
</evidence>
<keyword evidence="2" id="KW-0560">Oxidoreductase</keyword>
<evidence type="ECO:0000259" key="4">
    <source>
        <dbReference type="Pfam" id="PF02826"/>
    </source>
</evidence>
<dbReference type="Pfam" id="PF02826">
    <property type="entry name" value="2-Hacid_dh_C"/>
    <property type="match status" value="1"/>
</dbReference>
<dbReference type="SUPFAM" id="SSF51735">
    <property type="entry name" value="NAD(P)-binding Rossmann-fold domains"/>
    <property type="match status" value="1"/>
</dbReference>
<reference evidence="5 6" key="1">
    <citation type="submission" date="2019-06" db="EMBL/GenBank/DDBJ databases">
        <title>Amycolatopsis alkalitolerans sp. nov., isolated from Gastrodia elata Blume.</title>
        <authorList>
            <person name="Narsing Rao M.P."/>
            <person name="Li W.J."/>
        </authorList>
    </citation>
    <scope>NUCLEOTIDE SEQUENCE [LARGE SCALE GENOMIC DNA]</scope>
    <source>
        <strain evidence="5 6">SYSUP0005</strain>
    </source>
</reference>
<evidence type="ECO:0000256" key="3">
    <source>
        <dbReference type="ARBA" id="ARBA00023027"/>
    </source>
</evidence>
<evidence type="ECO:0000313" key="6">
    <source>
        <dbReference type="Proteomes" id="UP000305546"/>
    </source>
</evidence>
<dbReference type="GO" id="GO:0051287">
    <property type="term" value="F:NAD binding"/>
    <property type="evidence" value="ECO:0007669"/>
    <property type="project" value="InterPro"/>
</dbReference>
<dbReference type="PANTHER" id="PTHR43761">
    <property type="entry name" value="D-ISOMER SPECIFIC 2-HYDROXYACID DEHYDROGENASE FAMILY PROTEIN (AFU_ORTHOLOGUE AFUA_1G13630)"/>
    <property type="match status" value="1"/>
</dbReference>
<dbReference type="GO" id="GO:0016616">
    <property type="term" value="F:oxidoreductase activity, acting on the CH-OH group of donors, NAD or NADP as acceptor"/>
    <property type="evidence" value="ECO:0007669"/>
    <property type="project" value="UniProtKB-ARBA"/>
</dbReference>
<sequence>MKVVVADANLVPYRDLLARLCPAGTTISTHPRRDRLPQLLAESDAVVLGVPLLPETEGMIGAGRLRAMKPSAVLVNIGRGPLCDEQALYEVLRDRVIAGAAIDARVEDIAANITRLAEGRELENLVVR</sequence>
<organism evidence="5 6">
    <name type="scientific">Amycolatopsis alkalitolerans</name>
    <dbReference type="NCBI Taxonomy" id="2547244"/>
    <lineage>
        <taxon>Bacteria</taxon>
        <taxon>Bacillati</taxon>
        <taxon>Actinomycetota</taxon>
        <taxon>Actinomycetes</taxon>
        <taxon>Pseudonocardiales</taxon>
        <taxon>Pseudonocardiaceae</taxon>
        <taxon>Amycolatopsis</taxon>
    </lineage>
</organism>
<gene>
    <name evidence="5" type="ORF">FG385_12500</name>
</gene>
<dbReference type="PANTHER" id="PTHR43761:SF1">
    <property type="entry name" value="D-ISOMER SPECIFIC 2-HYDROXYACID DEHYDROGENASE CATALYTIC DOMAIN-CONTAINING PROTEIN-RELATED"/>
    <property type="match status" value="1"/>
</dbReference>
<dbReference type="InterPro" id="IPR006140">
    <property type="entry name" value="D-isomer_DH_NAD-bd"/>
</dbReference>
<dbReference type="AlphaFoldDB" id="A0A5C4M1L9"/>
<dbReference type="InterPro" id="IPR050418">
    <property type="entry name" value="D-iso_2-hydroxyacid_DH_PdxB"/>
</dbReference>